<comment type="caution">
    <text evidence="2">The sequence shown here is derived from an EMBL/GenBank/DDBJ whole genome shotgun (WGS) entry which is preliminary data.</text>
</comment>
<evidence type="ECO:0000313" key="2">
    <source>
        <dbReference type="EMBL" id="PPJ32963.1"/>
    </source>
</evidence>
<reference evidence="2 3" key="1">
    <citation type="submission" date="2018-02" db="EMBL/GenBank/DDBJ databases">
        <title>8 Nocardia nova and 1 Nocardia cyriacigeorgica strain used for evolution to TMP-SMX.</title>
        <authorList>
            <person name="Mehta H."/>
            <person name="Weng J."/>
            <person name="Shamoo Y."/>
        </authorList>
    </citation>
    <scope>NUCLEOTIDE SEQUENCE [LARGE SCALE GENOMIC DNA]</scope>
    <source>
        <strain evidence="2 3">BAA2227</strain>
    </source>
</reference>
<feature type="compositionally biased region" description="Low complexity" evidence="1">
    <location>
        <begin position="238"/>
        <end position="269"/>
    </location>
</feature>
<dbReference type="EMBL" id="PSZD01000001">
    <property type="protein sequence ID" value="PPJ32963.1"/>
    <property type="molecule type" value="Genomic_DNA"/>
</dbReference>
<organism evidence="2 3">
    <name type="scientific">Nocardia nova</name>
    <dbReference type="NCBI Taxonomy" id="37330"/>
    <lineage>
        <taxon>Bacteria</taxon>
        <taxon>Bacillati</taxon>
        <taxon>Actinomycetota</taxon>
        <taxon>Actinomycetes</taxon>
        <taxon>Mycobacteriales</taxon>
        <taxon>Nocardiaceae</taxon>
        <taxon>Nocardia</taxon>
    </lineage>
</organism>
<protein>
    <submittedName>
        <fullName evidence="2">Uncharacterized protein</fullName>
    </submittedName>
</protein>
<feature type="region of interest" description="Disordered" evidence="1">
    <location>
        <begin position="215"/>
        <end position="269"/>
    </location>
</feature>
<keyword evidence="3" id="KW-1185">Reference proteome</keyword>
<dbReference type="AlphaFoldDB" id="A0A2S6AEW3"/>
<accession>A0A2S6AEW3</accession>
<name>A0A2S6AEW3_9NOCA</name>
<evidence type="ECO:0000313" key="3">
    <source>
        <dbReference type="Proteomes" id="UP000238356"/>
    </source>
</evidence>
<feature type="region of interest" description="Disordered" evidence="1">
    <location>
        <begin position="102"/>
        <end position="130"/>
    </location>
</feature>
<sequence length="269" mass="26820">MAQSAQSRSTGQILQYTAVVLAGMASIGLTVAAGTYVVNQIGGAGLPAVIGSGERGDTLVPAPDTRQSDTSSNTGPATTGSWEAAAASRRLPAFAADAAATPARLVPESADRSPNTETSSATTGPGGVGGRLNLTGETYVGANLSRTQQHSFAVTVDTNVPSALGANGSPDQRPGAAPNAVTEFRTDVDVHSGEFSVAMSDPLLGRHDVQVQRHARPAPMPSHHPQQIPADPAGTDSTEPTVGPATTAAAGSPTAAAGLTTAPPDSTLA</sequence>
<feature type="region of interest" description="Disordered" evidence="1">
    <location>
        <begin position="55"/>
        <end position="83"/>
    </location>
</feature>
<dbReference type="RefSeq" id="WP_064906289.1">
    <property type="nucleotide sequence ID" value="NZ_JADLQW010000002.1"/>
</dbReference>
<feature type="compositionally biased region" description="Polar residues" evidence="1">
    <location>
        <begin position="68"/>
        <end position="81"/>
    </location>
</feature>
<evidence type="ECO:0000256" key="1">
    <source>
        <dbReference type="SAM" id="MobiDB-lite"/>
    </source>
</evidence>
<dbReference type="Proteomes" id="UP000238356">
    <property type="component" value="Unassembled WGS sequence"/>
</dbReference>
<proteinExistence type="predicted"/>
<gene>
    <name evidence="2" type="ORF">C5F51_01180</name>
</gene>
<feature type="compositionally biased region" description="Polar residues" evidence="1">
    <location>
        <begin position="112"/>
        <end position="123"/>
    </location>
</feature>